<dbReference type="EMBL" id="JBHSWE010000001">
    <property type="protein sequence ID" value="MFC6672999.1"/>
    <property type="molecule type" value="Genomic_DNA"/>
</dbReference>
<reference evidence="3" key="1">
    <citation type="journal article" date="2019" name="Int. J. Syst. Evol. Microbiol.">
        <title>The Global Catalogue of Microorganisms (GCM) 10K type strain sequencing project: providing services to taxonomists for standard genome sequencing and annotation.</title>
        <authorList>
            <consortium name="The Broad Institute Genomics Platform"/>
            <consortium name="The Broad Institute Genome Sequencing Center for Infectious Disease"/>
            <person name="Wu L."/>
            <person name="Ma J."/>
        </authorList>
    </citation>
    <scope>NUCLEOTIDE SEQUENCE [LARGE SCALE GENOMIC DNA]</scope>
    <source>
        <strain evidence="3">NBRC 111756</strain>
    </source>
</reference>
<accession>A0ABW2A6N0</accession>
<name>A0ABW2A6N0_9GAMM</name>
<proteinExistence type="predicted"/>
<evidence type="ECO:0000256" key="1">
    <source>
        <dbReference type="SAM" id="SignalP"/>
    </source>
</evidence>
<evidence type="ECO:0008006" key="4">
    <source>
        <dbReference type="Google" id="ProtNLM"/>
    </source>
</evidence>
<evidence type="ECO:0000313" key="3">
    <source>
        <dbReference type="Proteomes" id="UP001596422"/>
    </source>
</evidence>
<protein>
    <recommendedName>
        <fullName evidence="4">Transglycosylase SLT domain-containing protein</fullName>
    </recommendedName>
</protein>
<keyword evidence="3" id="KW-1185">Reference proteome</keyword>
<dbReference type="RefSeq" id="WP_379911401.1">
    <property type="nucleotide sequence ID" value="NZ_JBHSWE010000001.1"/>
</dbReference>
<dbReference type="CDD" id="cd00254">
    <property type="entry name" value="LT-like"/>
    <property type="match status" value="1"/>
</dbReference>
<feature type="chain" id="PRO_5047226079" description="Transglycosylase SLT domain-containing protein" evidence="1">
    <location>
        <begin position="23"/>
        <end position="603"/>
    </location>
</feature>
<comment type="caution">
    <text evidence="2">The sequence shown here is derived from an EMBL/GenBank/DDBJ whole genome shotgun (WGS) entry which is preliminary data.</text>
</comment>
<dbReference type="Gene3D" id="1.10.530.10">
    <property type="match status" value="1"/>
</dbReference>
<sequence length="603" mass="66236">MRWHAVAALICGVFLVPAPVGAAELALPVAVDYRILERALGEQLFTGPGGSVEVLADARRCNTLVLSSPRVEGAADGRIRVLAQVDAQIGTPVGELCMLPIGWSGLLETLQTPYVDTERSQVHFRLLDSNILRLDDEGKAVPGILWDWVKRWVHPRFEAVTLDLAPAVDGIGELMTMAVAAPEGGVASEPLVWLEAVTPAADTLEVLLGLVVADPAPDWRPARERPLTEEELAHWDANWQAWDGFATWLIKTVAADAEPQLARALADILLEARYDLRDALAADDRSRDPVRDLFLRTWARLAPLLEDSRLQVPGIQALQFAAFVSAADALRTLDSAAPHLGMRLDSHSLRALARLLVPGVGETELDYGTEVDPALRRLLGLDPELSGEEGDSLPFAWLIPAAHAGPISPALVKQLTAWVPAPAEIDAYLEVMDRLLEAVIDAEKPKGKVPERFFDIYADLLRATAWQESCWRQYVERDGQVRTLLSPGGAIGLMQINRHVWRGVYDIGRLQDDVGYNARAGNEILVHYLVDFAIRKREHEITGDPHNLARATYGVYNGGPAHLRRYRKAGTSKTLQAIDAEFWRKYQAIGAEGAMAVKQCYGI</sequence>
<dbReference type="Proteomes" id="UP001596422">
    <property type="component" value="Unassembled WGS sequence"/>
</dbReference>
<keyword evidence="1" id="KW-0732">Signal</keyword>
<organism evidence="2 3">
    <name type="scientific">Marinobacterium aestuariivivens</name>
    <dbReference type="NCBI Taxonomy" id="1698799"/>
    <lineage>
        <taxon>Bacteria</taxon>
        <taxon>Pseudomonadati</taxon>
        <taxon>Pseudomonadota</taxon>
        <taxon>Gammaproteobacteria</taxon>
        <taxon>Oceanospirillales</taxon>
        <taxon>Oceanospirillaceae</taxon>
        <taxon>Marinobacterium</taxon>
    </lineage>
</organism>
<dbReference type="InterPro" id="IPR023346">
    <property type="entry name" value="Lysozyme-like_dom_sf"/>
</dbReference>
<feature type="signal peptide" evidence="1">
    <location>
        <begin position="1"/>
        <end position="22"/>
    </location>
</feature>
<gene>
    <name evidence="2" type="ORF">ACFQDL_25110</name>
</gene>
<evidence type="ECO:0000313" key="2">
    <source>
        <dbReference type="EMBL" id="MFC6672999.1"/>
    </source>
</evidence>
<dbReference type="SUPFAM" id="SSF53955">
    <property type="entry name" value="Lysozyme-like"/>
    <property type="match status" value="1"/>
</dbReference>